<organism evidence="1 2">
    <name type="scientific">Streptomyces pini</name>
    <dbReference type="NCBI Taxonomy" id="1520580"/>
    <lineage>
        <taxon>Bacteria</taxon>
        <taxon>Bacillati</taxon>
        <taxon>Actinomycetota</taxon>
        <taxon>Actinomycetes</taxon>
        <taxon>Kitasatosporales</taxon>
        <taxon>Streptomycetaceae</taxon>
        <taxon>Streptomyces</taxon>
    </lineage>
</organism>
<dbReference type="AlphaFoldDB" id="A0A1I3XQA2"/>
<dbReference type="EMBL" id="FOSG01000004">
    <property type="protein sequence ID" value="SFK21712.1"/>
    <property type="molecule type" value="Genomic_DNA"/>
</dbReference>
<proteinExistence type="predicted"/>
<gene>
    <name evidence="1" type="ORF">SAMN05192584_104283</name>
</gene>
<accession>A0A1I3XQA2</accession>
<protein>
    <submittedName>
        <fullName evidence="1">Uncharacterized protein</fullName>
    </submittedName>
</protein>
<dbReference type="RefSeq" id="WP_093848796.1">
    <property type="nucleotide sequence ID" value="NZ_FOSG01000004.1"/>
</dbReference>
<name>A0A1I3XQA2_9ACTN</name>
<evidence type="ECO:0000313" key="2">
    <source>
        <dbReference type="Proteomes" id="UP000198928"/>
    </source>
</evidence>
<reference evidence="2" key="1">
    <citation type="submission" date="2016-10" db="EMBL/GenBank/DDBJ databases">
        <authorList>
            <person name="Varghese N."/>
            <person name="Submissions S."/>
        </authorList>
    </citation>
    <scope>NUCLEOTIDE SEQUENCE [LARGE SCALE GENOMIC DNA]</scope>
    <source>
        <strain evidence="2">PL19</strain>
    </source>
</reference>
<sequence length="225" mass="24195">MTPKELIALLLAQGESVAAALRDDEREEAAGALRELRAAVGDDHAARAARAARRLRRALSALPPEHPLSEALAGHRYAGGAGGRELPAPAAVDTLLDLLDGPPAEPAPEQLLRLARERLLAAPALTERERCGLLTEQWGDTGLIRLPDPRSGPRYPRFQFRPGTLEPLPVVLRVNGILRADVDPWGAADWWLGGNSWLRGVPAELLGDLPDEEIELAAAELVEAD</sequence>
<dbReference type="Proteomes" id="UP000198928">
    <property type="component" value="Unassembled WGS sequence"/>
</dbReference>
<dbReference type="OrthoDB" id="3629757at2"/>
<keyword evidence="2" id="KW-1185">Reference proteome</keyword>
<evidence type="ECO:0000313" key="1">
    <source>
        <dbReference type="EMBL" id="SFK21712.1"/>
    </source>
</evidence>